<evidence type="ECO:0000256" key="1">
    <source>
        <dbReference type="SAM" id="SignalP"/>
    </source>
</evidence>
<accession>A0A6P1SXV6</accession>
<dbReference type="Pfam" id="PF11150">
    <property type="entry name" value="DUF2927"/>
    <property type="match status" value="1"/>
</dbReference>
<reference evidence="2 3" key="1">
    <citation type="submission" date="2019-12" db="EMBL/GenBank/DDBJ databases">
        <title>Complete genome sequence of Algicella marina strain 9Alg 56(T) isolated from the red alga Tichocarpus crinitus.</title>
        <authorList>
            <person name="Kim S.-G."/>
            <person name="Nedashkovskaya O.I."/>
        </authorList>
    </citation>
    <scope>NUCLEOTIDE SEQUENCE [LARGE SCALE GENOMIC DNA]</scope>
    <source>
        <strain evidence="2 3">9Alg 56</strain>
    </source>
</reference>
<dbReference type="AlphaFoldDB" id="A0A6P1SXV6"/>
<gene>
    <name evidence="2" type="ORF">GO499_02015</name>
</gene>
<keyword evidence="1" id="KW-0732">Signal</keyword>
<name>A0A6P1SXV6_9RHOB</name>
<proteinExistence type="predicted"/>
<sequence length="263" mass="28330">MRLVATLAMAILTAFGSGTSPAFAGDKPIREQIVEIVSSRKATVRKWTRAPRVLVLHDRAAPKDFFEGMVAEITAAAPSFPGVASIDYVDLGAIGAPLAGGARFRVKQDEVEGGVAVSSGFLIDGYGAAVADIYVFLTDIPTGVLFAALTQSSGPLPRRFAEGAPHSCYYTASSLNDVLRYGMVFINSAWDMERVQACMFEEFMHTLGILNDSEASEHFTFNDRVADPVDRLADFALLEALYSESVLPGDPPDRVADAFLLNR</sequence>
<keyword evidence="3" id="KW-1185">Reference proteome</keyword>
<evidence type="ECO:0000313" key="2">
    <source>
        <dbReference type="EMBL" id="QHQ34046.1"/>
    </source>
</evidence>
<dbReference type="Proteomes" id="UP000464495">
    <property type="component" value="Chromosome"/>
</dbReference>
<organism evidence="2 3">
    <name type="scientific">Algicella marina</name>
    <dbReference type="NCBI Taxonomy" id="2683284"/>
    <lineage>
        <taxon>Bacteria</taxon>
        <taxon>Pseudomonadati</taxon>
        <taxon>Pseudomonadota</taxon>
        <taxon>Alphaproteobacteria</taxon>
        <taxon>Rhodobacterales</taxon>
        <taxon>Paracoccaceae</taxon>
        <taxon>Algicella</taxon>
    </lineage>
</organism>
<protein>
    <submittedName>
        <fullName evidence="2">DUF2927 domain-containing protein</fullName>
    </submittedName>
</protein>
<dbReference type="InterPro" id="IPR021323">
    <property type="entry name" value="DUF2927"/>
</dbReference>
<evidence type="ECO:0000313" key="3">
    <source>
        <dbReference type="Proteomes" id="UP000464495"/>
    </source>
</evidence>
<dbReference type="RefSeq" id="WP_161860617.1">
    <property type="nucleotide sequence ID" value="NZ_CP046620.1"/>
</dbReference>
<dbReference type="KEGG" id="amaq:GO499_02015"/>
<dbReference type="EMBL" id="CP046620">
    <property type="protein sequence ID" value="QHQ34046.1"/>
    <property type="molecule type" value="Genomic_DNA"/>
</dbReference>
<feature type="signal peptide" evidence="1">
    <location>
        <begin position="1"/>
        <end position="24"/>
    </location>
</feature>
<feature type="chain" id="PRO_5027004847" evidence="1">
    <location>
        <begin position="25"/>
        <end position="263"/>
    </location>
</feature>